<feature type="binding site" evidence="14">
    <location>
        <begin position="255"/>
        <end position="261"/>
    </location>
    <ligand>
        <name>S-adenosyl-L-methionine</name>
        <dbReference type="ChEBI" id="CHEBI:59789"/>
    </ligand>
</feature>
<dbReference type="GO" id="GO:0003723">
    <property type="term" value="F:RNA binding"/>
    <property type="evidence" value="ECO:0007669"/>
    <property type="project" value="UniProtKB-UniRule"/>
</dbReference>
<dbReference type="Gene3D" id="3.40.50.150">
    <property type="entry name" value="Vaccinia Virus protein VP39"/>
    <property type="match status" value="1"/>
</dbReference>
<evidence type="ECO:0000256" key="8">
    <source>
        <dbReference type="ARBA" id="ARBA00022679"/>
    </source>
</evidence>
<dbReference type="InterPro" id="IPR054728">
    <property type="entry name" value="RsmB-like_ferredoxin"/>
</dbReference>
<dbReference type="InterPro" id="IPR035926">
    <property type="entry name" value="NusB-like_sf"/>
</dbReference>
<dbReference type="Pfam" id="PF01029">
    <property type="entry name" value="NusB"/>
    <property type="match status" value="1"/>
</dbReference>
<evidence type="ECO:0000256" key="9">
    <source>
        <dbReference type="ARBA" id="ARBA00022691"/>
    </source>
</evidence>
<comment type="similarity">
    <text evidence="3 14">Belongs to the class I-like SAM-binding methyltransferase superfamily. RsmB/NOP family.</text>
</comment>
<dbReference type="PANTHER" id="PTHR22807:SF61">
    <property type="entry name" value="NOL1_NOP2_SUN FAMILY PROTEIN _ ANTITERMINATION NUSB DOMAIN-CONTAINING PROTEIN"/>
    <property type="match status" value="1"/>
</dbReference>
<dbReference type="Gene3D" id="3.30.70.1170">
    <property type="entry name" value="Sun protein, domain 3"/>
    <property type="match status" value="1"/>
</dbReference>
<proteinExistence type="inferred from homology"/>
<dbReference type="OrthoDB" id="9810297at2"/>
<evidence type="ECO:0000256" key="12">
    <source>
        <dbReference type="ARBA" id="ARBA00031088"/>
    </source>
</evidence>
<dbReference type="Pfam" id="PF22458">
    <property type="entry name" value="RsmF-B_ferredox"/>
    <property type="match status" value="1"/>
</dbReference>
<evidence type="ECO:0000256" key="6">
    <source>
        <dbReference type="ARBA" id="ARBA00022552"/>
    </source>
</evidence>
<dbReference type="Proteomes" id="UP000182350">
    <property type="component" value="Unassembled WGS sequence"/>
</dbReference>
<dbReference type="PANTHER" id="PTHR22807">
    <property type="entry name" value="NOP2 YEAST -RELATED NOL1/NOP2/FMU SUN DOMAIN-CONTAINING"/>
    <property type="match status" value="1"/>
</dbReference>
<dbReference type="AlphaFoldDB" id="A0A1K1ZW27"/>
<keyword evidence="7 14" id="KW-0489">Methyltransferase</keyword>
<dbReference type="InterPro" id="IPR018314">
    <property type="entry name" value="RsmB/NOL1/NOP2-like_CS"/>
</dbReference>
<dbReference type="NCBIfam" id="NF008149">
    <property type="entry name" value="PRK10901.1"/>
    <property type="match status" value="1"/>
</dbReference>
<dbReference type="PROSITE" id="PS51686">
    <property type="entry name" value="SAM_MT_RSMB_NOP"/>
    <property type="match status" value="1"/>
</dbReference>
<dbReference type="STRING" id="1122209.SAMN02745752_02869"/>
<dbReference type="EC" id="2.1.1.176" evidence="4"/>
<evidence type="ECO:0000256" key="14">
    <source>
        <dbReference type="PROSITE-ProRule" id="PRU01023"/>
    </source>
</evidence>
<evidence type="ECO:0000256" key="1">
    <source>
        <dbReference type="ARBA" id="ARBA00002724"/>
    </source>
</evidence>
<feature type="domain" description="SAM-dependent MTase RsmB/NOP-type" evidence="15">
    <location>
        <begin position="165"/>
        <end position="433"/>
    </location>
</feature>
<dbReference type="CDD" id="cd02440">
    <property type="entry name" value="AdoMet_MTases"/>
    <property type="match status" value="1"/>
</dbReference>
<feature type="binding site" evidence="14">
    <location>
        <position position="322"/>
    </location>
    <ligand>
        <name>S-adenosyl-L-methionine</name>
        <dbReference type="ChEBI" id="CHEBI:59789"/>
    </ligand>
</feature>
<sequence length="436" mass="48689">MNDGVQPRLRAVKALLPVLQQKASLSSSLPRAQQGLNNEDAALTQALAFGVCRFQPRLQFWADQLLQQSLKSKDLDVLALLLIGMYQLQEGRVADYAAINTCVEAAKKLNKPWAGKLLNACLRRFQREQEALIQLAEGKETAASAFPAWLLKRIKKAYSKDWRDICAASNLQPPMTLRINQRKTTREAYLQQLQQLDIVATATTFSPWGITLEQPTHPALLPGFAEGHFSVQDEAAQLTPLLLDLQAGQRVLDACCAPGGKTAHLLETADLNLLALDVDESRLGRVHENLQRLQLKAEVKCADAAAVEHWWDGQAFDRILLDAPCSATGVIRRHPDIKLLRRDSDIKELADIQLKLLQKLWPLLKPGGLVLYATCSILPEENQHPLASFLHQTADAVHQDIEAEWGQALRFGRQLLPQPQGHDGFFYCLLQKRLDL</sequence>
<dbReference type="InterPro" id="IPR023267">
    <property type="entry name" value="RCMT"/>
</dbReference>
<comment type="catalytic activity">
    <reaction evidence="13">
        <text>cytidine(967) in 16S rRNA + S-adenosyl-L-methionine = 5-methylcytidine(967) in 16S rRNA + S-adenosyl-L-homocysteine + H(+)</text>
        <dbReference type="Rhea" id="RHEA:42748"/>
        <dbReference type="Rhea" id="RHEA-COMP:10219"/>
        <dbReference type="Rhea" id="RHEA-COMP:10220"/>
        <dbReference type="ChEBI" id="CHEBI:15378"/>
        <dbReference type="ChEBI" id="CHEBI:57856"/>
        <dbReference type="ChEBI" id="CHEBI:59789"/>
        <dbReference type="ChEBI" id="CHEBI:74483"/>
        <dbReference type="ChEBI" id="CHEBI:82748"/>
        <dbReference type="EC" id="2.1.1.176"/>
    </reaction>
</comment>
<accession>A0A1K1ZW27</accession>
<feature type="active site" description="Nucleophile" evidence="14">
    <location>
        <position position="375"/>
    </location>
</feature>
<comment type="subcellular location">
    <subcellularLocation>
        <location evidence="2">Cytoplasm</location>
    </subcellularLocation>
</comment>
<evidence type="ECO:0000256" key="3">
    <source>
        <dbReference type="ARBA" id="ARBA00007494"/>
    </source>
</evidence>
<evidence type="ECO:0000256" key="11">
    <source>
        <dbReference type="ARBA" id="ARBA00030399"/>
    </source>
</evidence>
<dbReference type="Pfam" id="PF01189">
    <property type="entry name" value="Methyltr_RsmB-F"/>
    <property type="match status" value="1"/>
</dbReference>
<dbReference type="InterPro" id="IPR029063">
    <property type="entry name" value="SAM-dependent_MTases_sf"/>
</dbReference>
<dbReference type="PRINTS" id="PR02008">
    <property type="entry name" value="RCMTFAMILY"/>
</dbReference>
<evidence type="ECO:0000256" key="2">
    <source>
        <dbReference type="ARBA" id="ARBA00004496"/>
    </source>
</evidence>
<dbReference type="RefSeq" id="WP_072327185.1">
    <property type="nucleotide sequence ID" value="NZ_FPJW01000014.1"/>
</dbReference>
<evidence type="ECO:0000313" key="17">
    <source>
        <dbReference type="Proteomes" id="UP000182350"/>
    </source>
</evidence>
<dbReference type="GO" id="GO:0070475">
    <property type="term" value="P:rRNA base methylation"/>
    <property type="evidence" value="ECO:0007669"/>
    <property type="project" value="TreeGrafter"/>
</dbReference>
<evidence type="ECO:0000256" key="10">
    <source>
        <dbReference type="ARBA" id="ARBA00022884"/>
    </source>
</evidence>
<keyword evidence="8 14" id="KW-0808">Transferase</keyword>
<dbReference type="SUPFAM" id="SSF48013">
    <property type="entry name" value="NusB-like"/>
    <property type="match status" value="1"/>
</dbReference>
<keyword evidence="6" id="KW-0698">rRNA processing</keyword>
<name>A0A1K1ZW27_9GAMM</name>
<protein>
    <recommendedName>
        <fullName evidence="4">16S rRNA (cytosine(967)-C(5))-methyltransferase</fullName>
        <ecNumber evidence="4">2.1.1.176</ecNumber>
    </recommendedName>
    <alternativeName>
        <fullName evidence="11">16S rRNA m5C967 methyltransferase</fullName>
    </alternativeName>
    <alternativeName>
        <fullName evidence="12">rRNA (cytosine-C(5)-)-methyltransferase RsmB</fullName>
    </alternativeName>
</protein>
<evidence type="ECO:0000259" key="15">
    <source>
        <dbReference type="PROSITE" id="PS51686"/>
    </source>
</evidence>
<dbReference type="InterPro" id="IPR004573">
    <property type="entry name" value="rRNA_ssu_MeTfrase_B"/>
</dbReference>
<feature type="binding site" evidence="14">
    <location>
        <position position="303"/>
    </location>
    <ligand>
        <name>S-adenosyl-L-methionine</name>
        <dbReference type="ChEBI" id="CHEBI:59789"/>
    </ligand>
</feature>
<evidence type="ECO:0000256" key="13">
    <source>
        <dbReference type="ARBA" id="ARBA00047283"/>
    </source>
</evidence>
<dbReference type="GO" id="GO:0005829">
    <property type="term" value="C:cytosol"/>
    <property type="evidence" value="ECO:0007669"/>
    <property type="project" value="TreeGrafter"/>
</dbReference>
<dbReference type="SUPFAM" id="SSF53335">
    <property type="entry name" value="S-adenosyl-L-methionine-dependent methyltransferases"/>
    <property type="match status" value="1"/>
</dbReference>
<feature type="binding site" evidence="14">
    <location>
        <position position="277"/>
    </location>
    <ligand>
        <name>S-adenosyl-L-methionine</name>
        <dbReference type="ChEBI" id="CHEBI:59789"/>
    </ligand>
</feature>
<dbReference type="GO" id="GO:0009383">
    <property type="term" value="F:rRNA (cytosine-C5-)-methyltransferase activity"/>
    <property type="evidence" value="ECO:0007669"/>
    <property type="project" value="TreeGrafter"/>
</dbReference>
<keyword evidence="10 14" id="KW-0694">RNA-binding</keyword>
<evidence type="ECO:0000256" key="4">
    <source>
        <dbReference type="ARBA" id="ARBA00012140"/>
    </source>
</evidence>
<dbReference type="InterPro" id="IPR006027">
    <property type="entry name" value="NusB_RsmB_TIM44"/>
</dbReference>
<dbReference type="EMBL" id="FPJW01000014">
    <property type="protein sequence ID" value="SFX78458.1"/>
    <property type="molecule type" value="Genomic_DNA"/>
</dbReference>
<comment type="function">
    <text evidence="1">Specifically methylates the cytosine at position 967 (m5C967) of 16S rRNA.</text>
</comment>
<evidence type="ECO:0000256" key="5">
    <source>
        <dbReference type="ARBA" id="ARBA00022490"/>
    </source>
</evidence>
<keyword evidence="5" id="KW-0963">Cytoplasm</keyword>
<dbReference type="NCBIfam" id="TIGR00563">
    <property type="entry name" value="rsmB"/>
    <property type="match status" value="1"/>
</dbReference>
<dbReference type="PROSITE" id="PS01153">
    <property type="entry name" value="NOL1_NOP2_SUN"/>
    <property type="match status" value="1"/>
</dbReference>
<dbReference type="InterPro" id="IPR001678">
    <property type="entry name" value="MeTrfase_RsmB-F_NOP2_dom"/>
</dbReference>
<dbReference type="Gene3D" id="1.10.287.730">
    <property type="entry name" value="Helix hairpin bin"/>
    <property type="match status" value="1"/>
</dbReference>
<dbReference type="Gene3D" id="1.10.940.10">
    <property type="entry name" value="NusB-like"/>
    <property type="match status" value="1"/>
</dbReference>
<evidence type="ECO:0000256" key="7">
    <source>
        <dbReference type="ARBA" id="ARBA00022603"/>
    </source>
</evidence>
<evidence type="ECO:0000313" key="16">
    <source>
        <dbReference type="EMBL" id="SFX78458.1"/>
    </source>
</evidence>
<keyword evidence="17" id="KW-1185">Reference proteome</keyword>
<dbReference type="InterPro" id="IPR049560">
    <property type="entry name" value="MeTrfase_RsmB-F_NOP2_cat"/>
</dbReference>
<keyword evidence="9 14" id="KW-0949">S-adenosyl-L-methionine</keyword>
<gene>
    <name evidence="16" type="ORF">SAMN02745752_02869</name>
</gene>
<dbReference type="GO" id="GO:0006355">
    <property type="term" value="P:regulation of DNA-templated transcription"/>
    <property type="evidence" value="ECO:0007669"/>
    <property type="project" value="InterPro"/>
</dbReference>
<reference evidence="16 17" key="1">
    <citation type="submission" date="2016-11" db="EMBL/GenBank/DDBJ databases">
        <authorList>
            <person name="Jaros S."/>
            <person name="Januszkiewicz K."/>
            <person name="Wedrychowicz H."/>
        </authorList>
    </citation>
    <scope>NUCLEOTIDE SEQUENCE [LARGE SCALE GENOMIC DNA]</scope>
    <source>
        <strain evidence="16 17">DSM 21637</strain>
    </source>
</reference>
<dbReference type="FunFam" id="3.40.50.150:FF:000022">
    <property type="entry name" value="Ribosomal RNA small subunit methyltransferase B"/>
    <property type="match status" value="1"/>
</dbReference>
<organism evidence="16 17">
    <name type="scientific">Marinospirillum alkaliphilum DSM 21637</name>
    <dbReference type="NCBI Taxonomy" id="1122209"/>
    <lineage>
        <taxon>Bacteria</taxon>
        <taxon>Pseudomonadati</taxon>
        <taxon>Pseudomonadota</taxon>
        <taxon>Gammaproteobacteria</taxon>
        <taxon>Oceanospirillales</taxon>
        <taxon>Oceanospirillaceae</taxon>
        <taxon>Marinospirillum</taxon>
    </lineage>
</organism>